<feature type="compositionally biased region" description="Basic and acidic residues" evidence="1">
    <location>
        <begin position="85"/>
        <end position="100"/>
    </location>
</feature>
<proteinExistence type="predicted"/>
<dbReference type="AlphaFoldDB" id="A0A176W4N5"/>
<sequence length="100" mass="11510">MHLRIGSLERIASEKLSFSDEALFRTLIVGIEDSPTVKNDLHDNMGDRSTKNSHSRERLLTTKKCWEAMKLLEEEYNTEPSPPLEKVDKLDDIEELPAKK</sequence>
<dbReference type="Proteomes" id="UP000077202">
    <property type="component" value="Unassembled WGS sequence"/>
</dbReference>
<feature type="region of interest" description="Disordered" evidence="1">
    <location>
        <begin position="75"/>
        <end position="100"/>
    </location>
</feature>
<accession>A0A176W4N5</accession>
<evidence type="ECO:0000313" key="2">
    <source>
        <dbReference type="EMBL" id="OAE27425.1"/>
    </source>
</evidence>
<feature type="region of interest" description="Disordered" evidence="1">
    <location>
        <begin position="37"/>
        <end position="56"/>
    </location>
</feature>
<gene>
    <name evidence="2" type="ORF">AXG93_3911s1070</name>
</gene>
<evidence type="ECO:0000313" key="3">
    <source>
        <dbReference type="Proteomes" id="UP000077202"/>
    </source>
</evidence>
<protein>
    <submittedName>
        <fullName evidence="2">Uncharacterized protein</fullName>
    </submittedName>
</protein>
<name>A0A176W4N5_MARPO</name>
<organism evidence="2 3">
    <name type="scientific">Marchantia polymorpha subsp. ruderalis</name>
    <dbReference type="NCBI Taxonomy" id="1480154"/>
    <lineage>
        <taxon>Eukaryota</taxon>
        <taxon>Viridiplantae</taxon>
        <taxon>Streptophyta</taxon>
        <taxon>Embryophyta</taxon>
        <taxon>Marchantiophyta</taxon>
        <taxon>Marchantiopsida</taxon>
        <taxon>Marchantiidae</taxon>
        <taxon>Marchantiales</taxon>
        <taxon>Marchantiaceae</taxon>
        <taxon>Marchantia</taxon>
    </lineage>
</organism>
<feature type="compositionally biased region" description="Basic and acidic residues" evidence="1">
    <location>
        <begin position="39"/>
        <end position="56"/>
    </location>
</feature>
<dbReference type="EMBL" id="LVLJ01001899">
    <property type="protein sequence ID" value="OAE27425.1"/>
    <property type="molecule type" value="Genomic_DNA"/>
</dbReference>
<comment type="caution">
    <text evidence="2">The sequence shown here is derived from an EMBL/GenBank/DDBJ whole genome shotgun (WGS) entry which is preliminary data.</text>
</comment>
<keyword evidence="3" id="KW-1185">Reference proteome</keyword>
<evidence type="ECO:0000256" key="1">
    <source>
        <dbReference type="SAM" id="MobiDB-lite"/>
    </source>
</evidence>
<reference evidence="2" key="1">
    <citation type="submission" date="2016-03" db="EMBL/GenBank/DDBJ databases">
        <title>Mechanisms controlling the formation of the plant cell surface in tip-growing cells are functionally conserved among land plants.</title>
        <authorList>
            <person name="Honkanen S."/>
            <person name="Jones V.A."/>
            <person name="Morieri G."/>
            <person name="Champion C."/>
            <person name="Hetherington A.J."/>
            <person name="Kelly S."/>
            <person name="Saint-Marcoux D."/>
            <person name="Proust H."/>
            <person name="Prescott H."/>
            <person name="Dolan L."/>
        </authorList>
    </citation>
    <scope>NUCLEOTIDE SEQUENCE [LARGE SCALE GENOMIC DNA]</scope>
    <source>
        <tissue evidence="2">Whole gametophyte</tissue>
    </source>
</reference>